<evidence type="ECO:0000256" key="1">
    <source>
        <dbReference type="SAM" id="MobiDB-lite"/>
    </source>
</evidence>
<dbReference type="RefSeq" id="WP_323447178.1">
    <property type="nucleotide sequence ID" value="NZ_BSBI01000004.1"/>
</dbReference>
<reference evidence="2 3" key="1">
    <citation type="submission" date="2022-10" db="EMBL/GenBank/DDBJ databases">
        <title>Draft genome sequence of Streptomyces sp. YSPA8.</title>
        <authorList>
            <person name="Moriuchi R."/>
            <person name="Dohra H."/>
            <person name="Yamamura H."/>
            <person name="Kodani S."/>
        </authorList>
    </citation>
    <scope>NUCLEOTIDE SEQUENCE [LARGE SCALE GENOMIC DNA]</scope>
    <source>
        <strain evidence="2 3">YSPA8</strain>
    </source>
</reference>
<protein>
    <submittedName>
        <fullName evidence="2">Uncharacterized protein</fullName>
    </submittedName>
</protein>
<evidence type="ECO:0000313" key="2">
    <source>
        <dbReference type="EMBL" id="GLF95107.1"/>
    </source>
</evidence>
<accession>A0ABQ5NY10</accession>
<proteinExistence type="predicted"/>
<comment type="caution">
    <text evidence="2">The sequence shown here is derived from an EMBL/GenBank/DDBJ whole genome shotgun (WGS) entry which is preliminary data.</text>
</comment>
<dbReference type="Proteomes" id="UP001291653">
    <property type="component" value="Unassembled WGS sequence"/>
</dbReference>
<dbReference type="EMBL" id="BSBI01000004">
    <property type="protein sequence ID" value="GLF95107.1"/>
    <property type="molecule type" value="Genomic_DNA"/>
</dbReference>
<name>A0ABQ5NY10_9ACTN</name>
<organism evidence="2 3">
    <name type="scientific">Streptomyces yaizuensis</name>
    <dbReference type="NCBI Taxonomy" id="2989713"/>
    <lineage>
        <taxon>Bacteria</taxon>
        <taxon>Bacillati</taxon>
        <taxon>Actinomycetota</taxon>
        <taxon>Actinomycetes</taxon>
        <taxon>Kitasatosporales</taxon>
        <taxon>Streptomycetaceae</taxon>
        <taxon>Streptomyces</taxon>
    </lineage>
</organism>
<feature type="region of interest" description="Disordered" evidence="1">
    <location>
        <begin position="465"/>
        <end position="484"/>
    </location>
</feature>
<gene>
    <name evidence="2" type="ORF">SYYSPA8_12440</name>
</gene>
<keyword evidence="3" id="KW-1185">Reference proteome</keyword>
<evidence type="ECO:0000313" key="3">
    <source>
        <dbReference type="Proteomes" id="UP001291653"/>
    </source>
</evidence>
<sequence length="484" mass="49554">MNGAEAVNGAEAAGIRSGAAVALIGSPRGPGAPARVSVFDPATVTEPTPLPGVPTLVALPLEGDGAVLPRSVRIRLVRQRALTQALARTLPGGRSVGGPAVVLGRRAGRATFRCDLVFSCVGGPARRWWATTGGSGPSTAWLSRAASGGGDGGRDSGGGGGGKTVVAFGSCLFSGRSLRLSGVSGEPVPFLRSAFRPTGRVVRTGYEAGPSLYELDNAVRLSGTVARVVRLLGPGHRVRLVLDLPRAQYLLRLWSWWAEGVLGERELRRLSGLVEERAAAVEELFVRCLTAALGPEGGGLVAAMTRADECGALLPAVAGAGPGRCSPSVRELLTVLSRDHAGWELAARLAPPGDLVGLIRTSHLTGALRTALHGDEQMIMVDDPAESGIGARAHRLLTACGGSGAAAADRLGGLYPLSRLLAVGGHHGESYFTDPGRRFVLPDGCETTAEGLVDWAYDGGIANAGPGAGTGSGAPQRSRPAGTW</sequence>